<feature type="compositionally biased region" description="Pro residues" evidence="4">
    <location>
        <begin position="390"/>
        <end position="408"/>
    </location>
</feature>
<feature type="compositionally biased region" description="Polar residues" evidence="4">
    <location>
        <begin position="295"/>
        <end position="305"/>
    </location>
</feature>
<organism evidence="6 7">
    <name type="scientific">Danionella cerebrum</name>
    <dbReference type="NCBI Taxonomy" id="2873325"/>
    <lineage>
        <taxon>Eukaryota</taxon>
        <taxon>Metazoa</taxon>
        <taxon>Chordata</taxon>
        <taxon>Craniata</taxon>
        <taxon>Vertebrata</taxon>
        <taxon>Euteleostomi</taxon>
        <taxon>Actinopterygii</taxon>
        <taxon>Neopterygii</taxon>
        <taxon>Teleostei</taxon>
        <taxon>Ostariophysi</taxon>
        <taxon>Cypriniformes</taxon>
        <taxon>Danionidae</taxon>
        <taxon>Danioninae</taxon>
        <taxon>Danionella</taxon>
    </lineage>
</organism>
<protein>
    <recommendedName>
        <fullName evidence="5">SH3 domain-containing protein</fullName>
    </recommendedName>
</protein>
<reference evidence="6 7" key="1">
    <citation type="journal article" date="2019" name="Sci. Data">
        <title>Hybrid genome assembly and annotation of Danionella translucida.</title>
        <authorList>
            <person name="Kadobianskyi M."/>
            <person name="Schulze L."/>
            <person name="Schuelke M."/>
            <person name="Judkewitz B."/>
        </authorList>
    </citation>
    <scope>NUCLEOTIDE SEQUENCE [LARGE SCALE GENOMIC DNA]</scope>
    <source>
        <strain evidence="6 7">Bolton</strain>
    </source>
</reference>
<evidence type="ECO:0000313" key="6">
    <source>
        <dbReference type="EMBL" id="TRY97588.1"/>
    </source>
</evidence>
<dbReference type="EMBL" id="SRMA01025218">
    <property type="protein sequence ID" value="TRY97588.1"/>
    <property type="molecule type" value="Genomic_DNA"/>
</dbReference>
<feature type="region of interest" description="Disordered" evidence="4">
    <location>
        <begin position="792"/>
        <end position="903"/>
    </location>
</feature>
<evidence type="ECO:0000256" key="2">
    <source>
        <dbReference type="ARBA" id="ARBA00022553"/>
    </source>
</evidence>
<sequence length="1212" mass="132552">MMEQDESTDFKTLRAGFEEENGLHIQTKPVVPVKPKSIPPPAKVSNPLVSSINAAVKTGAFHAPRVVFKDDKKRTRQLSQPLELKPKGNHPGNNTELPDTNQKVADTIKHNVKDLPLVQPGTPKNNETLELSLRTPVSDIPIKWSTPKKFVVSPQKSITDNVEQPNHGTEVKSSKKSFKDRNLPMVLPVAPKNTPEPVTSPLTPVSVPPSTPKSFVFTPPKSSKVENEKTDAVKDDDNAKSLKDKNLPLVLPPKTETSDLKSASVSATKVSTPKSFVFNTPGEKRTDTAVAESTAPVQHSQTPADSSKADLNPPINGVLASPKPVVSSPALSRVPLVADSPAPTSSGSLEPNIIPTQAVSKASKPETSSQTSDLETLKPNVNLLSLSEVFPPPEGSPPPDFTDIPPPVFEDFTDGDFLEQAIPTSATCTSPVPVERSSDSTSTPVVQSVRSPEVPTVPTPVDTVLENTRSPSNDDQTSTRPLSALSALARAEEMASVKRAPLDNRVFNLLERAKKKTTLSQMATTAEKFTPPEHSALTETGTPETPEKPTSKTEVMESVVNPPEKSLPQLSTVQAAQEGSAIPDLPPVDYVDQAHSTPKSQTPEPAKVNGLDNRVLTVVKPVHPPPPPPRKTLPATPPEEAPLEKRTQSPPTDLHIPIASLEHLKMHDAGFFYFKECVPGTNGLKSPHLSRLVENPQEDPCDILLASSMRSLLISSISEEDSLHNSSFGDLCYEDAEEPEATSLSTFKPPSAASSSSSPRMPMSVHEEAFLKQLSLKRQTDMAPKMEDIDQRSLNSTSTNPELPAAAQTSLPSGSLQGENVSEDHTEIKKEKAVKNKKQKGPPKNPYADTPTPQWKNSAKAVEDKELKKKEKQREKEKEKEEKERKEREKKEQKEREKKENEMRKKFKITGQEEAIYQVKVNEDCKGRKNDLLVKVGDTVSIIRTENCPKGKWLAKDSSNKYGYIPVESVDLNINGILELGKKATVSSRSSGNGHREAEFHNTNNRSSGHYEMNNESFSEDSEEWTCEDDDPEFCTPEETAEEELDHLMAAASQDHVQQNPSNSNYTNVQAKQEALHKLSTFFTQPKTPLQDNHAIPSRLTKPKPAHEQDPLSSHKEESEPSDVQILPPPDLYADILAGDSRPVQTKYADQTHPKIAPSPCSGRDACSAGSLMRGLVFVKADLSETCCGRLVLHVRYPCENPFLWCGEIPAA</sequence>
<feature type="compositionally biased region" description="Basic and acidic residues" evidence="4">
    <location>
        <begin position="1105"/>
        <end position="1119"/>
    </location>
</feature>
<dbReference type="PROSITE" id="PS50002">
    <property type="entry name" value="SH3"/>
    <property type="match status" value="1"/>
</dbReference>
<feature type="compositionally biased region" description="Polar residues" evidence="4">
    <location>
        <begin position="342"/>
        <end position="374"/>
    </location>
</feature>
<feature type="compositionally biased region" description="Polar residues" evidence="4">
    <location>
        <begin position="260"/>
        <end position="278"/>
    </location>
</feature>
<dbReference type="InterPro" id="IPR043443">
    <property type="entry name" value="FYB1/2-like"/>
</dbReference>
<proteinExistence type="predicted"/>
<evidence type="ECO:0000259" key="5">
    <source>
        <dbReference type="PROSITE" id="PS50002"/>
    </source>
</evidence>
<feature type="compositionally biased region" description="Polar residues" evidence="4">
    <location>
        <begin position="792"/>
        <end position="820"/>
    </location>
</feature>
<accession>A0A553R5Y0</accession>
<dbReference type="AlphaFoldDB" id="A0A553R5Y0"/>
<feature type="compositionally biased region" description="Low complexity" evidence="4">
    <location>
        <begin position="749"/>
        <end position="764"/>
    </location>
</feature>
<keyword evidence="2" id="KW-0597">Phosphoprotein</keyword>
<feature type="region of interest" description="Disordered" evidence="4">
    <location>
        <begin position="338"/>
        <end position="482"/>
    </location>
</feature>
<feature type="compositionally biased region" description="Low complexity" evidence="4">
    <location>
        <begin position="195"/>
        <end position="205"/>
    </location>
</feature>
<feature type="compositionally biased region" description="Pro residues" evidence="4">
    <location>
        <begin position="622"/>
        <end position="640"/>
    </location>
</feature>
<feature type="compositionally biased region" description="Polar residues" evidence="4">
    <location>
        <begin position="439"/>
        <end position="450"/>
    </location>
</feature>
<dbReference type="OrthoDB" id="5986624at2759"/>
<dbReference type="GO" id="GO:0072659">
    <property type="term" value="P:protein localization to plasma membrane"/>
    <property type="evidence" value="ECO:0007669"/>
    <property type="project" value="TreeGrafter"/>
</dbReference>
<dbReference type="PANTHER" id="PTHR16830:SF20">
    <property type="entry name" value="SI:CH211-188C16.1-RELATED"/>
    <property type="match status" value="1"/>
</dbReference>
<feature type="compositionally biased region" description="Basic and acidic residues" evidence="4">
    <location>
        <begin position="822"/>
        <end position="834"/>
    </location>
</feature>
<feature type="compositionally biased region" description="Low complexity" evidence="4">
    <location>
        <begin position="452"/>
        <end position="464"/>
    </location>
</feature>
<dbReference type="Pfam" id="PF14603">
    <property type="entry name" value="hSH3"/>
    <property type="match status" value="1"/>
</dbReference>
<feature type="compositionally biased region" description="Polar residues" evidence="4">
    <location>
        <begin position="594"/>
        <end position="603"/>
    </location>
</feature>
<dbReference type="PANTHER" id="PTHR16830">
    <property type="entry name" value="SH2 CONTAINING ADAPTOR PRAM-1 RELATED"/>
    <property type="match status" value="1"/>
</dbReference>
<evidence type="ECO:0000256" key="1">
    <source>
        <dbReference type="ARBA" id="ARBA00022443"/>
    </source>
</evidence>
<dbReference type="InterPro" id="IPR036028">
    <property type="entry name" value="SH3-like_dom_sf"/>
</dbReference>
<feature type="compositionally biased region" description="Basic and acidic residues" evidence="4">
    <location>
        <begin position="223"/>
        <end position="246"/>
    </location>
</feature>
<comment type="caution">
    <text evidence="6">The sequence shown here is derived from an EMBL/GenBank/DDBJ whole genome shotgun (WGS) entry which is preliminary data.</text>
</comment>
<gene>
    <name evidence="6" type="ORF">DNTS_013374</name>
</gene>
<keyword evidence="1 3" id="KW-0728">SH3 domain</keyword>
<dbReference type="GO" id="GO:0050852">
    <property type="term" value="P:T cell receptor signaling pathway"/>
    <property type="evidence" value="ECO:0007669"/>
    <property type="project" value="TreeGrafter"/>
</dbReference>
<feature type="region of interest" description="Disordered" evidence="4">
    <location>
        <begin position="739"/>
        <end position="764"/>
    </location>
</feature>
<feature type="compositionally biased region" description="Polar residues" evidence="4">
    <location>
        <begin position="465"/>
        <end position="481"/>
    </location>
</feature>
<feature type="compositionally biased region" description="Polar residues" evidence="4">
    <location>
        <begin position="568"/>
        <end position="577"/>
    </location>
</feature>
<dbReference type="STRING" id="623744.A0A553R5Y0"/>
<feature type="region of interest" description="Disordered" evidence="4">
    <location>
        <begin position="1085"/>
        <end position="1125"/>
    </location>
</feature>
<feature type="region of interest" description="Disordered" evidence="4">
    <location>
        <begin position="67"/>
        <end position="100"/>
    </location>
</feature>
<dbReference type="FunFam" id="2.30.30.40:FF:000307">
    <property type="entry name" value="Predicted protein"/>
    <property type="match status" value="1"/>
</dbReference>
<feature type="compositionally biased region" description="Basic and acidic residues" evidence="4">
    <location>
        <begin position="545"/>
        <end position="555"/>
    </location>
</feature>
<dbReference type="InterPro" id="IPR001452">
    <property type="entry name" value="SH3_domain"/>
</dbReference>
<dbReference type="GO" id="GO:0005886">
    <property type="term" value="C:plasma membrane"/>
    <property type="evidence" value="ECO:0007669"/>
    <property type="project" value="InterPro"/>
</dbReference>
<feature type="region of interest" description="Disordered" evidence="4">
    <location>
        <begin position="152"/>
        <end position="316"/>
    </location>
</feature>
<feature type="compositionally biased region" description="Basic and acidic residues" evidence="4">
    <location>
        <begin position="169"/>
        <end position="182"/>
    </location>
</feature>
<dbReference type="SUPFAM" id="SSF50044">
    <property type="entry name" value="SH3-domain"/>
    <property type="match status" value="1"/>
</dbReference>
<keyword evidence="7" id="KW-1185">Reference proteome</keyword>
<feature type="domain" description="SH3" evidence="5">
    <location>
        <begin position="914"/>
        <end position="975"/>
    </location>
</feature>
<feature type="compositionally biased region" description="Polar residues" evidence="4">
    <location>
        <begin position="154"/>
        <end position="167"/>
    </location>
</feature>
<evidence type="ECO:0000256" key="3">
    <source>
        <dbReference type="PROSITE-ProRule" id="PRU00192"/>
    </source>
</evidence>
<name>A0A553R5Y0_9TELE</name>
<feature type="compositionally biased region" description="Basic and acidic residues" evidence="4">
    <location>
        <begin position="861"/>
        <end position="903"/>
    </location>
</feature>
<dbReference type="GO" id="GO:0007229">
    <property type="term" value="P:integrin-mediated signaling pathway"/>
    <property type="evidence" value="ECO:0007669"/>
    <property type="project" value="InterPro"/>
</dbReference>
<feature type="compositionally biased region" description="Acidic residues" evidence="4">
    <location>
        <begin position="1018"/>
        <end position="1033"/>
    </location>
</feature>
<feature type="region of interest" description="Disordered" evidence="4">
    <location>
        <begin position="26"/>
        <end position="46"/>
    </location>
</feature>
<feature type="compositionally biased region" description="Polar residues" evidence="4">
    <location>
        <begin position="91"/>
        <end position="100"/>
    </location>
</feature>
<feature type="region of interest" description="Disordered" evidence="4">
    <location>
        <begin position="986"/>
        <end position="1035"/>
    </location>
</feature>
<evidence type="ECO:0000313" key="7">
    <source>
        <dbReference type="Proteomes" id="UP000316079"/>
    </source>
</evidence>
<dbReference type="InterPro" id="IPR029294">
    <property type="entry name" value="hSH3"/>
</dbReference>
<evidence type="ECO:0000256" key="4">
    <source>
        <dbReference type="SAM" id="MobiDB-lite"/>
    </source>
</evidence>
<dbReference type="Proteomes" id="UP000316079">
    <property type="component" value="Unassembled WGS sequence"/>
</dbReference>
<dbReference type="Gene3D" id="2.30.30.40">
    <property type="entry name" value="SH3 Domains"/>
    <property type="match status" value="1"/>
</dbReference>
<feature type="region of interest" description="Disordered" evidence="4">
    <location>
        <begin position="518"/>
        <end position="652"/>
    </location>
</feature>